<dbReference type="OrthoDB" id="2377658at2759"/>
<name>A0A015JXJ9_RHIIW</name>
<dbReference type="EMBL" id="JEMT01029532">
    <property type="protein sequence ID" value="EXX51876.1"/>
    <property type="molecule type" value="Genomic_DNA"/>
</dbReference>
<reference evidence="1 2" key="1">
    <citation type="submission" date="2014-02" db="EMBL/GenBank/DDBJ databases">
        <title>Single nucleus genome sequencing reveals high similarity among nuclei of an endomycorrhizal fungus.</title>
        <authorList>
            <person name="Lin K."/>
            <person name="Geurts R."/>
            <person name="Zhang Z."/>
            <person name="Limpens E."/>
            <person name="Saunders D.G."/>
            <person name="Mu D."/>
            <person name="Pang E."/>
            <person name="Cao H."/>
            <person name="Cha H."/>
            <person name="Lin T."/>
            <person name="Zhou Q."/>
            <person name="Shang Y."/>
            <person name="Li Y."/>
            <person name="Ivanov S."/>
            <person name="Sharma T."/>
            <person name="Velzen R.V."/>
            <person name="Ruijter N.D."/>
            <person name="Aanen D.K."/>
            <person name="Win J."/>
            <person name="Kamoun S."/>
            <person name="Bisseling T."/>
            <person name="Huang S."/>
        </authorList>
    </citation>
    <scope>NUCLEOTIDE SEQUENCE [LARGE SCALE GENOMIC DNA]</scope>
    <source>
        <strain evidence="2">DAOM197198w</strain>
    </source>
</reference>
<organism evidence="1 2">
    <name type="scientific">Rhizophagus irregularis (strain DAOM 197198w)</name>
    <name type="common">Glomus intraradices</name>
    <dbReference type="NCBI Taxonomy" id="1432141"/>
    <lineage>
        <taxon>Eukaryota</taxon>
        <taxon>Fungi</taxon>
        <taxon>Fungi incertae sedis</taxon>
        <taxon>Mucoromycota</taxon>
        <taxon>Glomeromycotina</taxon>
        <taxon>Glomeromycetes</taxon>
        <taxon>Glomerales</taxon>
        <taxon>Glomeraceae</taxon>
        <taxon>Rhizophagus</taxon>
    </lineage>
</organism>
<keyword evidence="2" id="KW-1185">Reference proteome</keyword>
<comment type="caution">
    <text evidence="1">The sequence shown here is derived from an EMBL/GenBank/DDBJ whole genome shotgun (WGS) entry which is preliminary data.</text>
</comment>
<accession>A0A015JXJ9</accession>
<dbReference type="Proteomes" id="UP000022910">
    <property type="component" value="Unassembled WGS sequence"/>
</dbReference>
<proteinExistence type="predicted"/>
<dbReference type="InterPro" id="IPR032675">
    <property type="entry name" value="LRR_dom_sf"/>
</dbReference>
<dbReference type="SUPFAM" id="SSF52047">
    <property type="entry name" value="RNI-like"/>
    <property type="match status" value="1"/>
</dbReference>
<dbReference type="HOGENOM" id="CLU_028913_7_0_1"/>
<sequence length="602" mass="70968">MANLLPRESLEQILYHFKSDKKTLVSCVLVNRFWCSTASSILYQRPFKFLNNPSPKLIRTLISCLSQDSKDLLIKSHVNPEIFDLPNSKLNYPSFIRYLDYELIYNSIFELFKEIYEKQQNNNNNKLNNNKLNNNNDNNNNYYYSYNYGIITKRLFTIELFKLIISSTSVIKHLILDIQHIQDVINDGFINFDNDIKSILNTFNSKFCLSQIKKIEYGGIDDLEIMNLLKNYCNQIKSLDINFCNRMTKSEIKTITTTNTNTSNYINKYNYNNNKSNNKLNKSNKSIKSNNQLSKDLINSQFGLKKITLRGRYENLGKLFSSIETQIQSLTFLELFECYLNDRIIMEIISKFFNLEILKFIECYNTTYGNKMIPLNFKKLKRFEFKRNNLGNTDPLLSIFKNSTESLKELVLNQNVNRIIDRHSRHRPRVNSMLVKSIGLYCQNLFYLEIFITQNIIIQWYDTLKLLNNLKKLFINIIKDLSNNEEFWINTTINLPPSLSALTILINYDNYNNILCWIMENCNINLEILQLLGRGLVEPKSIEHIINYYYKFGSLKQLALKEYSYTLKREILLYVKDLFKVSFIGPIGIYEECPKHSSLNIR</sequence>
<dbReference type="AlphaFoldDB" id="A0A015JXJ9"/>
<evidence type="ECO:0000313" key="2">
    <source>
        <dbReference type="Proteomes" id="UP000022910"/>
    </source>
</evidence>
<gene>
    <name evidence="1" type="ORF">RirG_257830</name>
</gene>
<dbReference type="Gene3D" id="3.80.10.10">
    <property type="entry name" value="Ribonuclease Inhibitor"/>
    <property type="match status" value="1"/>
</dbReference>
<evidence type="ECO:0008006" key="3">
    <source>
        <dbReference type="Google" id="ProtNLM"/>
    </source>
</evidence>
<protein>
    <recommendedName>
        <fullName evidence="3">F-box domain-containing protein</fullName>
    </recommendedName>
</protein>
<evidence type="ECO:0000313" key="1">
    <source>
        <dbReference type="EMBL" id="EXX51876.1"/>
    </source>
</evidence>